<gene>
    <name evidence="1" type="ORF">Pflav_014720</name>
</gene>
<accession>A0A6F8XML4</accession>
<evidence type="ECO:0008006" key="3">
    <source>
        <dbReference type="Google" id="ProtNLM"/>
    </source>
</evidence>
<evidence type="ECO:0000313" key="1">
    <source>
        <dbReference type="EMBL" id="BCB75062.1"/>
    </source>
</evidence>
<proteinExistence type="predicted"/>
<reference evidence="1 2" key="1">
    <citation type="submission" date="2020-03" db="EMBL/GenBank/DDBJ databases">
        <title>Whole genome shotgun sequence of Phytohabitans flavus NBRC 107702.</title>
        <authorList>
            <person name="Komaki H."/>
            <person name="Tamura T."/>
        </authorList>
    </citation>
    <scope>NUCLEOTIDE SEQUENCE [LARGE SCALE GENOMIC DNA]</scope>
    <source>
        <strain evidence="1 2">NBRC 107702</strain>
    </source>
</reference>
<name>A0A6F8XML4_9ACTN</name>
<reference evidence="1 2" key="2">
    <citation type="submission" date="2020-03" db="EMBL/GenBank/DDBJ databases">
        <authorList>
            <person name="Ichikawa N."/>
            <person name="Kimura A."/>
            <person name="Kitahashi Y."/>
            <person name="Uohara A."/>
        </authorList>
    </citation>
    <scope>NUCLEOTIDE SEQUENCE [LARGE SCALE GENOMIC DNA]</scope>
    <source>
        <strain evidence="1 2">NBRC 107702</strain>
    </source>
</reference>
<evidence type="ECO:0000313" key="2">
    <source>
        <dbReference type="Proteomes" id="UP000502508"/>
    </source>
</evidence>
<dbReference type="AlphaFoldDB" id="A0A6F8XML4"/>
<dbReference type="EMBL" id="AP022870">
    <property type="protein sequence ID" value="BCB75062.1"/>
    <property type="molecule type" value="Genomic_DNA"/>
</dbReference>
<organism evidence="1 2">
    <name type="scientific">Phytohabitans flavus</name>
    <dbReference type="NCBI Taxonomy" id="1076124"/>
    <lineage>
        <taxon>Bacteria</taxon>
        <taxon>Bacillati</taxon>
        <taxon>Actinomycetota</taxon>
        <taxon>Actinomycetes</taxon>
        <taxon>Micromonosporales</taxon>
        <taxon>Micromonosporaceae</taxon>
    </lineage>
</organism>
<dbReference type="RefSeq" id="WP_377309410.1">
    <property type="nucleotide sequence ID" value="NZ_JBHTHL010000001.1"/>
</dbReference>
<dbReference type="Proteomes" id="UP000502508">
    <property type="component" value="Chromosome"/>
</dbReference>
<dbReference type="KEGG" id="pfla:Pflav_014720"/>
<protein>
    <recommendedName>
        <fullName evidence="3">Haloacid dehalogenase</fullName>
    </recommendedName>
</protein>
<sequence length="186" mass="19448">MLPLGEYRPRPVPITLSVFGIHQTLAYLAEREPDHAAEAAALVSGLELDATITAKPARSLDRLLAACAATDRKVAVISDLSEHAVLAAIRTHTLDTHINAVAARQGLDLSAVDAGNTAERATYLLGVPLASCLAVSGSVGRLRRVQRAGAIGLGCECGRDPRKHLADPQSPVVSNLTVLTQALLAP</sequence>
<keyword evidence="2" id="KW-1185">Reference proteome</keyword>